<reference evidence="2 3" key="1">
    <citation type="journal article" date="2014" name="Am. J. Bot.">
        <title>Genome assembly and annotation for red clover (Trifolium pratense; Fabaceae).</title>
        <authorList>
            <person name="Istvanek J."/>
            <person name="Jaros M."/>
            <person name="Krenek A."/>
            <person name="Repkova J."/>
        </authorList>
    </citation>
    <scope>NUCLEOTIDE SEQUENCE [LARGE SCALE GENOMIC DNA]</scope>
    <source>
        <strain evidence="3">cv. Tatra</strain>
        <tissue evidence="2">Young leaves</tissue>
    </source>
</reference>
<protein>
    <submittedName>
        <fullName evidence="2">Ribonuclease H</fullName>
    </submittedName>
</protein>
<dbReference type="AlphaFoldDB" id="A0A2K3L665"/>
<sequence>MAKAYDRVEWTFLKATMEARGFPTVKFSIRINGHPSQEFSPKRGLRQGDPLSPYLFIMCADVLSSLISKAHKENALHGVNISPTAPEITHLLFDDDSLMFCRANKVEVTKMKDIIQTYQEASGQMVNYSKSEMVFSKGTTAETLNDIAQILPMKILSHFTEYLGLPTDMERSKKKVFNFIEEKIWNKLKGWKEKKLSFARRGTLIKAVAQAIPTYLMCSFLIPKGVCEQLEKMICKFCGEAPLTAGRSIGSNGQRSALTRIKEAWDLGTLEHSMKLYLPSKGGDLLPNPHLWWPKFLRKNTNQKTLS</sequence>
<dbReference type="PANTHER" id="PTHR33116:SF86">
    <property type="entry name" value="REVERSE TRANSCRIPTASE DOMAIN-CONTAINING PROTEIN"/>
    <property type="match status" value="1"/>
</dbReference>
<reference evidence="2 3" key="2">
    <citation type="journal article" date="2017" name="Front. Plant Sci.">
        <title>Gene Classification and Mining of Molecular Markers Useful in Red Clover (Trifolium pratense) Breeding.</title>
        <authorList>
            <person name="Istvanek J."/>
            <person name="Dluhosova J."/>
            <person name="Dluhos P."/>
            <person name="Patkova L."/>
            <person name="Nedelnik J."/>
            <person name="Repkova J."/>
        </authorList>
    </citation>
    <scope>NUCLEOTIDE SEQUENCE [LARGE SCALE GENOMIC DNA]</scope>
    <source>
        <strain evidence="3">cv. Tatra</strain>
        <tissue evidence="2">Young leaves</tissue>
    </source>
</reference>
<organism evidence="2 3">
    <name type="scientific">Trifolium pratense</name>
    <name type="common">Red clover</name>
    <dbReference type="NCBI Taxonomy" id="57577"/>
    <lineage>
        <taxon>Eukaryota</taxon>
        <taxon>Viridiplantae</taxon>
        <taxon>Streptophyta</taxon>
        <taxon>Embryophyta</taxon>
        <taxon>Tracheophyta</taxon>
        <taxon>Spermatophyta</taxon>
        <taxon>Magnoliopsida</taxon>
        <taxon>eudicotyledons</taxon>
        <taxon>Gunneridae</taxon>
        <taxon>Pentapetalae</taxon>
        <taxon>rosids</taxon>
        <taxon>fabids</taxon>
        <taxon>Fabales</taxon>
        <taxon>Fabaceae</taxon>
        <taxon>Papilionoideae</taxon>
        <taxon>50 kb inversion clade</taxon>
        <taxon>NPAAA clade</taxon>
        <taxon>Hologalegina</taxon>
        <taxon>IRL clade</taxon>
        <taxon>Trifolieae</taxon>
        <taxon>Trifolium</taxon>
    </lineage>
</organism>
<dbReference type="PANTHER" id="PTHR33116">
    <property type="entry name" value="REVERSE TRANSCRIPTASE ZINC-BINDING DOMAIN-CONTAINING PROTEIN-RELATED-RELATED"/>
    <property type="match status" value="1"/>
</dbReference>
<dbReference type="EMBL" id="ASHM01026911">
    <property type="protein sequence ID" value="PNX74032.1"/>
    <property type="molecule type" value="Genomic_DNA"/>
</dbReference>
<dbReference type="InterPro" id="IPR000477">
    <property type="entry name" value="RT_dom"/>
</dbReference>
<evidence type="ECO:0000313" key="3">
    <source>
        <dbReference type="Proteomes" id="UP000236291"/>
    </source>
</evidence>
<gene>
    <name evidence="2" type="ORF">L195_g029943</name>
</gene>
<dbReference type="Pfam" id="PF00078">
    <property type="entry name" value="RVT_1"/>
    <property type="match status" value="1"/>
</dbReference>
<feature type="domain" description="Reverse transcriptase" evidence="1">
    <location>
        <begin position="1"/>
        <end position="167"/>
    </location>
</feature>
<proteinExistence type="predicted"/>
<evidence type="ECO:0000259" key="1">
    <source>
        <dbReference type="PROSITE" id="PS50878"/>
    </source>
</evidence>
<dbReference type="STRING" id="57577.A0A2K3L665"/>
<accession>A0A2K3L665</accession>
<comment type="caution">
    <text evidence="2">The sequence shown here is derived from an EMBL/GenBank/DDBJ whole genome shotgun (WGS) entry which is preliminary data.</text>
</comment>
<dbReference type="PROSITE" id="PS50878">
    <property type="entry name" value="RT_POL"/>
    <property type="match status" value="1"/>
</dbReference>
<evidence type="ECO:0000313" key="2">
    <source>
        <dbReference type="EMBL" id="PNX74032.1"/>
    </source>
</evidence>
<name>A0A2K3L665_TRIPR</name>
<dbReference type="Proteomes" id="UP000236291">
    <property type="component" value="Unassembled WGS sequence"/>
</dbReference>